<dbReference type="Proteomes" id="UP000515679">
    <property type="component" value="Chromosome"/>
</dbReference>
<feature type="binding site" evidence="3">
    <location>
        <position position="281"/>
    </location>
    <ligand>
        <name>Mn(2+)</name>
        <dbReference type="ChEBI" id="CHEBI:29035"/>
        <label>2</label>
    </ligand>
</feature>
<gene>
    <name evidence="6" type="ORF">FPL14_00565</name>
</gene>
<feature type="binding site" evidence="3">
    <location>
        <position position="105"/>
    </location>
    <ligand>
        <name>Mn(2+)</name>
        <dbReference type="ChEBI" id="CHEBI:29035"/>
        <label>1</label>
    </ligand>
</feature>
<feature type="binding site" evidence="3">
    <location>
        <position position="327"/>
    </location>
    <ligand>
        <name>Mn(2+)</name>
        <dbReference type="ChEBI" id="CHEBI:29035"/>
        <label>2</label>
    </ligand>
</feature>
<dbReference type="InterPro" id="IPR014710">
    <property type="entry name" value="RmlC-like_jellyroll"/>
</dbReference>
<dbReference type="AlphaFoldDB" id="A0A7G5BSD0"/>
<feature type="binding site" evidence="3">
    <location>
        <position position="283"/>
    </location>
    <ligand>
        <name>Mn(2+)</name>
        <dbReference type="ChEBI" id="CHEBI:29035"/>
        <label>2</label>
    </ligand>
</feature>
<name>A0A7G5BSD0_9BACL</name>
<dbReference type="InterPro" id="IPR006045">
    <property type="entry name" value="Cupin_1"/>
</dbReference>
<evidence type="ECO:0000259" key="5">
    <source>
        <dbReference type="SMART" id="SM00835"/>
    </source>
</evidence>
<dbReference type="KEGG" id="cchl:FPL14_00565"/>
<evidence type="ECO:0000256" key="1">
    <source>
        <dbReference type="ARBA" id="ARBA00022723"/>
    </source>
</evidence>
<dbReference type="InterPro" id="IPR051610">
    <property type="entry name" value="GPI/OXD"/>
</dbReference>
<evidence type="ECO:0000313" key="6">
    <source>
        <dbReference type="EMBL" id="QMV39864.1"/>
    </source>
</evidence>
<reference evidence="6 7" key="1">
    <citation type="submission" date="2019-07" db="EMBL/GenBank/DDBJ databases">
        <authorList>
            <person name="Kim J.K."/>
            <person name="Cheong H.-M."/>
            <person name="Choi Y."/>
            <person name="Hwang K.J."/>
            <person name="Lee S."/>
            <person name="Choi C."/>
        </authorList>
    </citation>
    <scope>NUCLEOTIDE SEQUENCE [LARGE SCALE GENOMIC DNA]</scope>
    <source>
        <strain evidence="6 7">KS 22</strain>
    </source>
</reference>
<feature type="domain" description="Cupin type-1" evidence="5">
    <location>
        <begin position="236"/>
        <end position="377"/>
    </location>
</feature>
<feature type="binding site" evidence="3">
    <location>
        <position position="148"/>
    </location>
    <ligand>
        <name>Mn(2+)</name>
        <dbReference type="ChEBI" id="CHEBI:29035"/>
        <label>1</label>
    </ligand>
</feature>
<dbReference type="EMBL" id="CP041969">
    <property type="protein sequence ID" value="QMV39864.1"/>
    <property type="molecule type" value="Genomic_DNA"/>
</dbReference>
<feature type="compositionally biased region" description="Polar residues" evidence="4">
    <location>
        <begin position="1"/>
        <end position="15"/>
    </location>
</feature>
<dbReference type="CDD" id="cd20304">
    <property type="entry name" value="cupin_OxDC_N"/>
    <property type="match status" value="1"/>
</dbReference>
<dbReference type="CDD" id="cd20305">
    <property type="entry name" value="cupin_OxDC_C"/>
    <property type="match status" value="1"/>
</dbReference>
<dbReference type="SUPFAM" id="SSF51182">
    <property type="entry name" value="RmlC-like cupins"/>
    <property type="match status" value="1"/>
</dbReference>
<feature type="binding site" evidence="3">
    <location>
        <position position="109"/>
    </location>
    <ligand>
        <name>Mn(2+)</name>
        <dbReference type="ChEBI" id="CHEBI:29035"/>
        <label>1</label>
    </ligand>
</feature>
<evidence type="ECO:0000313" key="7">
    <source>
        <dbReference type="Proteomes" id="UP000515679"/>
    </source>
</evidence>
<proteinExistence type="predicted"/>
<keyword evidence="7" id="KW-1185">Reference proteome</keyword>
<protein>
    <submittedName>
        <fullName evidence="6">Cupin domain-containing protein</fullName>
    </submittedName>
</protein>
<dbReference type="SMART" id="SM00835">
    <property type="entry name" value="Cupin_1"/>
    <property type="match status" value="2"/>
</dbReference>
<dbReference type="RefSeq" id="WP_182301196.1">
    <property type="nucleotide sequence ID" value="NZ_CP041969.1"/>
</dbReference>
<dbReference type="NCBIfam" id="TIGR03404">
    <property type="entry name" value="bicupin_oxalic"/>
    <property type="match status" value="1"/>
</dbReference>
<dbReference type="InterPro" id="IPR011051">
    <property type="entry name" value="RmlC_Cupin_sf"/>
</dbReference>
<comment type="cofactor">
    <cofactor evidence="3">
        <name>Mn(2+)</name>
        <dbReference type="ChEBI" id="CHEBI:29035"/>
    </cofactor>
    <text evidence="3">Binds 2 manganese ions per subunit.</text>
</comment>
<dbReference type="GO" id="GO:0046872">
    <property type="term" value="F:metal ion binding"/>
    <property type="evidence" value="ECO:0007669"/>
    <property type="project" value="UniProtKB-KW"/>
</dbReference>
<dbReference type="GO" id="GO:0033609">
    <property type="term" value="P:oxalate metabolic process"/>
    <property type="evidence" value="ECO:0007669"/>
    <property type="project" value="InterPro"/>
</dbReference>
<sequence>MKNPQQRQVNYTSVPQPLRSDGAGGIDRGPRDVMRDLENPNMLVPPVTDAGLLPNLKFSFSDTSMTLNHGGWSREITVRELPIATTLAGVNMSLTPGGVRELHWHQQAEWSYMLLGSARITSVDQNGRNFIADVGPGDLWYFPPGIPHSIQGLEEGCEFLLVFDDGNFSDLNTLSISDWFAHTPKEVLSANFGVPQSAFDTIPSEQVYIFQDKVPGTIESQEVRSPYVTIPLSFKHRLLAQNPLKTPGGSVRIVDSANFPISKTIAAALVEVEPGAMRELHWHPNNDEWQYYLTGQGRMTVFAGNGTARTFDYRAGDVGYVPFALGHYIQNTGNQTLWFLEIFKSDRFVDMSLNQWMALTPRELVQANLRVGPELLDALRKEKWPVVKYPGFSIRPK</sequence>
<feature type="region of interest" description="Disordered" evidence="4">
    <location>
        <begin position="1"/>
        <end position="31"/>
    </location>
</feature>
<feature type="active site" description="Proton donor" evidence="2">
    <location>
        <position position="341"/>
    </location>
</feature>
<feature type="domain" description="Cupin type-1" evidence="5">
    <location>
        <begin position="58"/>
        <end position="200"/>
    </location>
</feature>
<evidence type="ECO:0000256" key="3">
    <source>
        <dbReference type="PIRSR" id="PIRSR617774-2"/>
    </source>
</evidence>
<accession>A0A7G5BSD0</accession>
<organism evidence="6 7">
    <name type="scientific">Cohnella cholangitidis</name>
    <dbReference type="NCBI Taxonomy" id="2598458"/>
    <lineage>
        <taxon>Bacteria</taxon>
        <taxon>Bacillati</taxon>
        <taxon>Bacillota</taxon>
        <taxon>Bacilli</taxon>
        <taxon>Bacillales</taxon>
        <taxon>Paenibacillaceae</taxon>
        <taxon>Cohnella</taxon>
    </lineage>
</organism>
<dbReference type="InterPro" id="IPR017774">
    <property type="entry name" value="Bicupin_oxalate_deCO2ase/Oxase"/>
</dbReference>
<evidence type="ECO:0000256" key="2">
    <source>
        <dbReference type="PIRSR" id="PIRSR617774-1"/>
    </source>
</evidence>
<keyword evidence="1 3" id="KW-0479">Metal-binding</keyword>
<dbReference type="Gene3D" id="2.60.120.10">
    <property type="entry name" value="Jelly Rolls"/>
    <property type="match status" value="2"/>
</dbReference>
<dbReference type="PANTHER" id="PTHR35848:SF9">
    <property type="entry name" value="SLL1358 PROTEIN"/>
    <property type="match status" value="1"/>
</dbReference>
<dbReference type="PANTHER" id="PTHR35848">
    <property type="entry name" value="OXALATE-BINDING PROTEIN"/>
    <property type="match status" value="1"/>
</dbReference>
<feature type="binding site" evidence="3">
    <location>
        <position position="103"/>
    </location>
    <ligand>
        <name>Mn(2+)</name>
        <dbReference type="ChEBI" id="CHEBI:29035"/>
        <label>1</label>
    </ligand>
</feature>
<keyword evidence="3" id="KW-0464">Manganese</keyword>
<feature type="binding site" evidence="3">
    <location>
        <position position="288"/>
    </location>
    <ligand>
        <name>Mn(2+)</name>
        <dbReference type="ChEBI" id="CHEBI:29035"/>
        <label>2</label>
    </ligand>
</feature>
<evidence type="ECO:0000256" key="4">
    <source>
        <dbReference type="SAM" id="MobiDB-lite"/>
    </source>
</evidence>
<dbReference type="Pfam" id="PF00190">
    <property type="entry name" value="Cupin_1"/>
    <property type="match status" value="2"/>
</dbReference>